<protein>
    <recommendedName>
        <fullName evidence="1">ADP-ribosyl cyclase/cyclic ADP-ribose hydrolase</fullName>
        <ecNumber evidence="1">3.2.2.6</ecNumber>
    </recommendedName>
</protein>
<evidence type="ECO:0000256" key="1">
    <source>
        <dbReference type="ARBA" id="ARBA00011982"/>
    </source>
</evidence>
<dbReference type="GO" id="GO:0007165">
    <property type="term" value="P:signal transduction"/>
    <property type="evidence" value="ECO:0007669"/>
    <property type="project" value="InterPro"/>
</dbReference>
<evidence type="ECO:0000313" key="6">
    <source>
        <dbReference type="EMBL" id="ERN17776.1"/>
    </source>
</evidence>
<keyword evidence="3" id="KW-0520">NAD</keyword>
<evidence type="ECO:0000313" key="7">
    <source>
        <dbReference type="Proteomes" id="UP000017836"/>
    </source>
</evidence>
<evidence type="ECO:0000259" key="5">
    <source>
        <dbReference type="PROSITE" id="PS50104"/>
    </source>
</evidence>
<dbReference type="HOGENOM" id="CLU_001561_3_3_1"/>
<reference evidence="7" key="1">
    <citation type="journal article" date="2013" name="Science">
        <title>The Amborella genome and the evolution of flowering plants.</title>
        <authorList>
            <consortium name="Amborella Genome Project"/>
        </authorList>
    </citation>
    <scope>NUCLEOTIDE SEQUENCE [LARGE SCALE GENOMIC DNA]</scope>
</reference>
<evidence type="ECO:0000256" key="4">
    <source>
        <dbReference type="ARBA" id="ARBA00047304"/>
    </source>
</evidence>
<dbReference type="EC" id="3.2.2.6" evidence="1"/>
<keyword evidence="2" id="KW-0378">Hydrolase</keyword>
<dbReference type="InterPro" id="IPR000157">
    <property type="entry name" value="TIR_dom"/>
</dbReference>
<accession>U5CWQ9</accession>
<dbReference type="EMBL" id="KI392311">
    <property type="protein sequence ID" value="ERN17776.1"/>
    <property type="molecule type" value="Genomic_DNA"/>
</dbReference>
<dbReference type="AlphaFoldDB" id="U5CWQ9"/>
<proteinExistence type="predicted"/>
<dbReference type="InterPro" id="IPR035897">
    <property type="entry name" value="Toll_tir_struct_dom_sf"/>
</dbReference>
<dbReference type="Proteomes" id="UP000017836">
    <property type="component" value="Unassembled WGS sequence"/>
</dbReference>
<sequence length="129" mass="14828">MELLVNFCNEDTGKSFTVHLHKALTDHGISTFFSPTSQQQQQPNDTQRAIEKCEVFVAVVSPIYASSFFCLDQLSYLLTLPRTPVILPVFYNVEPSHVCWQKGPSRELFWITELRMGLMRRQCRGGEML</sequence>
<name>U5CWQ9_AMBTC</name>
<dbReference type="PANTHER" id="PTHR32009">
    <property type="entry name" value="TMV RESISTANCE PROTEIN N-LIKE"/>
    <property type="match status" value="1"/>
</dbReference>
<gene>
    <name evidence="6" type="ORF">AMTR_s00047p00138180</name>
</gene>
<dbReference type="Gene3D" id="3.40.50.10140">
    <property type="entry name" value="Toll/interleukin-1 receptor homology (TIR) domain"/>
    <property type="match status" value="1"/>
</dbReference>
<evidence type="ECO:0000256" key="3">
    <source>
        <dbReference type="ARBA" id="ARBA00023027"/>
    </source>
</evidence>
<dbReference type="Pfam" id="PF01582">
    <property type="entry name" value="TIR"/>
    <property type="match status" value="1"/>
</dbReference>
<organism evidence="6 7">
    <name type="scientific">Amborella trichopoda</name>
    <dbReference type="NCBI Taxonomy" id="13333"/>
    <lineage>
        <taxon>Eukaryota</taxon>
        <taxon>Viridiplantae</taxon>
        <taxon>Streptophyta</taxon>
        <taxon>Embryophyta</taxon>
        <taxon>Tracheophyta</taxon>
        <taxon>Spermatophyta</taxon>
        <taxon>Magnoliopsida</taxon>
        <taxon>Amborellales</taxon>
        <taxon>Amborellaceae</taxon>
        <taxon>Amborella</taxon>
    </lineage>
</organism>
<dbReference type="PROSITE" id="PS50104">
    <property type="entry name" value="TIR"/>
    <property type="match status" value="1"/>
</dbReference>
<dbReference type="PANTHER" id="PTHR32009:SF39">
    <property type="entry name" value="TIR DOMAIN-CONTAINING PROTEIN"/>
    <property type="match status" value="1"/>
</dbReference>
<evidence type="ECO:0000256" key="2">
    <source>
        <dbReference type="ARBA" id="ARBA00022801"/>
    </source>
</evidence>
<dbReference type="GO" id="GO:0061809">
    <property type="term" value="F:NAD+ nucleosidase activity, cyclic ADP-ribose generating"/>
    <property type="evidence" value="ECO:0007669"/>
    <property type="project" value="UniProtKB-EC"/>
</dbReference>
<comment type="catalytic activity">
    <reaction evidence="4">
        <text>NAD(+) + H2O = ADP-D-ribose + nicotinamide + H(+)</text>
        <dbReference type="Rhea" id="RHEA:16301"/>
        <dbReference type="ChEBI" id="CHEBI:15377"/>
        <dbReference type="ChEBI" id="CHEBI:15378"/>
        <dbReference type="ChEBI" id="CHEBI:17154"/>
        <dbReference type="ChEBI" id="CHEBI:57540"/>
        <dbReference type="ChEBI" id="CHEBI:57967"/>
        <dbReference type="EC" id="3.2.2.6"/>
    </reaction>
    <physiologicalReaction direction="left-to-right" evidence="4">
        <dbReference type="Rhea" id="RHEA:16302"/>
    </physiologicalReaction>
</comment>
<keyword evidence="7" id="KW-1185">Reference proteome</keyword>
<dbReference type="SUPFAM" id="SSF52200">
    <property type="entry name" value="Toll/Interleukin receptor TIR domain"/>
    <property type="match status" value="1"/>
</dbReference>
<feature type="domain" description="TIR" evidence="5">
    <location>
        <begin position="1"/>
        <end position="129"/>
    </location>
</feature>
<dbReference type="Gramene" id="ERN17776">
    <property type="protein sequence ID" value="ERN17776"/>
    <property type="gene ID" value="AMTR_s00047p00138180"/>
</dbReference>
<dbReference type="OMA" id="FWITELR"/>
<dbReference type="SMART" id="SM00255">
    <property type="entry name" value="TIR"/>
    <property type="match status" value="1"/>
</dbReference>